<dbReference type="InterPro" id="IPR024248">
    <property type="entry name" value="DUF2695"/>
</dbReference>
<dbReference type="AlphaFoldDB" id="M5IKW9"/>
<dbReference type="STRING" id="1244083.CSUNSWCD_1758"/>
<gene>
    <name evidence="1" type="ORF">CSUNSWCD_1758</name>
</gene>
<proteinExistence type="predicted"/>
<evidence type="ECO:0000313" key="2">
    <source>
        <dbReference type="Proteomes" id="UP000011939"/>
    </source>
</evidence>
<evidence type="ECO:0008006" key="3">
    <source>
        <dbReference type="Google" id="ProtNLM"/>
    </source>
</evidence>
<reference evidence="1 2" key="1">
    <citation type="journal article" date="2013" name="Genome Announc.">
        <title>Genome Sequence of Campylobacter showae UNSWCD, Isolated from a Patient with Crohn's Disease.</title>
        <authorList>
            <person name="Tay A.P."/>
            <person name="Kaakoush N.O."/>
            <person name="Deshpande N.P."/>
            <person name="Chen Z."/>
            <person name="Mitchell H."/>
            <person name="Wilkins M.R."/>
        </authorList>
    </citation>
    <scope>NUCLEOTIDE SEQUENCE [LARGE SCALE GENOMIC DNA]</scope>
    <source>
        <strain evidence="1 2">CSUNSWCD</strain>
    </source>
</reference>
<dbReference type="PATRIC" id="fig|1244083.3.peg.1001"/>
<accession>M5IKW9</accession>
<dbReference type="eggNOG" id="ENOG50331BE">
    <property type="taxonomic scope" value="Bacteria"/>
</dbReference>
<dbReference type="Proteomes" id="UP000011939">
    <property type="component" value="Unassembled WGS sequence"/>
</dbReference>
<evidence type="ECO:0000313" key="1">
    <source>
        <dbReference type="EMBL" id="EKU11720.1"/>
    </source>
</evidence>
<organism evidence="1 2">
    <name type="scientific">Campylobacter showae CSUNSWCD</name>
    <dbReference type="NCBI Taxonomy" id="1244083"/>
    <lineage>
        <taxon>Bacteria</taxon>
        <taxon>Pseudomonadati</taxon>
        <taxon>Campylobacterota</taxon>
        <taxon>Epsilonproteobacteria</taxon>
        <taxon>Campylobacterales</taxon>
        <taxon>Campylobacteraceae</taxon>
        <taxon>Campylobacter</taxon>
    </lineage>
</organism>
<dbReference type="RefSeq" id="WP_009494444.1">
    <property type="nucleotide sequence ID" value="NZ_AMZQ01000005.1"/>
</dbReference>
<dbReference type="EMBL" id="AMZQ01000005">
    <property type="protein sequence ID" value="EKU11720.1"/>
    <property type="molecule type" value="Genomic_DNA"/>
</dbReference>
<dbReference type="OrthoDB" id="95751at2"/>
<protein>
    <recommendedName>
        <fullName evidence="3">DUF2695 domain-containing protein</fullName>
    </recommendedName>
</protein>
<comment type="caution">
    <text evidence="1">The sequence shown here is derived from an EMBL/GenBank/DDBJ whole genome shotgun (WGS) entry which is preliminary data.</text>
</comment>
<name>M5IKW9_9BACT</name>
<dbReference type="Pfam" id="PF10905">
    <property type="entry name" value="DUF2695"/>
    <property type="match status" value="1"/>
</dbReference>
<sequence>MNAKSMEKSKRKEVLKAIKEKELAEFRQNLPMSEDKFIQLFEILDAQLHAHGCDHSLKLTEQILSNLDVKDVLSVLAWLEEQGGYCDCEVMANVEQKFEYLDEKLI</sequence>